<protein>
    <submittedName>
        <fullName evidence="1">Uncharacterized protein</fullName>
    </submittedName>
</protein>
<keyword evidence="2" id="KW-1185">Reference proteome</keyword>
<evidence type="ECO:0000313" key="2">
    <source>
        <dbReference type="Proteomes" id="UP000708208"/>
    </source>
</evidence>
<name>A0A8J2K0F3_9HEXA</name>
<accession>A0A8J2K0F3</accession>
<evidence type="ECO:0000313" key="1">
    <source>
        <dbReference type="EMBL" id="CAG7727288.1"/>
    </source>
</evidence>
<reference evidence="1" key="1">
    <citation type="submission" date="2021-06" db="EMBL/GenBank/DDBJ databases">
        <authorList>
            <person name="Hodson N. C."/>
            <person name="Mongue J. A."/>
            <person name="Jaron S. K."/>
        </authorList>
    </citation>
    <scope>NUCLEOTIDE SEQUENCE</scope>
</reference>
<organism evidence="1 2">
    <name type="scientific">Allacma fusca</name>
    <dbReference type="NCBI Taxonomy" id="39272"/>
    <lineage>
        <taxon>Eukaryota</taxon>
        <taxon>Metazoa</taxon>
        <taxon>Ecdysozoa</taxon>
        <taxon>Arthropoda</taxon>
        <taxon>Hexapoda</taxon>
        <taxon>Collembola</taxon>
        <taxon>Symphypleona</taxon>
        <taxon>Sminthuridae</taxon>
        <taxon>Allacma</taxon>
    </lineage>
</organism>
<dbReference type="EMBL" id="CAJVCH010146511">
    <property type="protein sequence ID" value="CAG7727288.1"/>
    <property type="molecule type" value="Genomic_DNA"/>
</dbReference>
<feature type="non-terminal residue" evidence="1">
    <location>
        <position position="14"/>
    </location>
</feature>
<gene>
    <name evidence="1" type="ORF">AFUS01_LOCUS16139</name>
</gene>
<comment type="caution">
    <text evidence="1">The sequence shown here is derived from an EMBL/GenBank/DDBJ whole genome shotgun (WGS) entry which is preliminary data.</text>
</comment>
<sequence length="14" mass="1638">MAPYPDEEISEDLE</sequence>
<dbReference type="Proteomes" id="UP000708208">
    <property type="component" value="Unassembled WGS sequence"/>
</dbReference>
<proteinExistence type="predicted"/>